<dbReference type="PANTHER" id="PTHR23235">
    <property type="entry name" value="KRUEPPEL-LIKE TRANSCRIPTION FACTOR"/>
    <property type="match status" value="1"/>
</dbReference>
<name>W5M572_LEPOC</name>
<dbReference type="InParanoid" id="W5M572"/>
<evidence type="ECO:0000256" key="5">
    <source>
        <dbReference type="PROSITE-ProRule" id="PRU00042"/>
    </source>
</evidence>
<dbReference type="PROSITE" id="PS00028">
    <property type="entry name" value="ZINC_FINGER_C2H2_1"/>
    <property type="match status" value="2"/>
</dbReference>
<protein>
    <recommendedName>
        <fullName evidence="8">C2H2-type domain-containing protein</fullName>
    </recommendedName>
</protein>
<feature type="domain" description="C2H2-type" evidence="8">
    <location>
        <begin position="313"/>
        <end position="340"/>
    </location>
</feature>
<evidence type="ECO:0000256" key="1">
    <source>
        <dbReference type="ARBA" id="ARBA00022723"/>
    </source>
</evidence>
<dbReference type="Proteomes" id="UP000018468">
    <property type="component" value="Linkage group LG5"/>
</dbReference>
<evidence type="ECO:0000259" key="8">
    <source>
        <dbReference type="PROSITE" id="PS50157"/>
    </source>
</evidence>
<keyword evidence="1" id="KW-0479">Metal-binding</keyword>
<accession>W5M572</accession>
<keyword evidence="3 5" id="KW-0863">Zinc-finger</keyword>
<evidence type="ECO:0000313" key="10">
    <source>
        <dbReference type="Proteomes" id="UP000018468"/>
    </source>
</evidence>
<evidence type="ECO:0000256" key="3">
    <source>
        <dbReference type="ARBA" id="ARBA00022771"/>
    </source>
</evidence>
<sequence length="340" mass="37202">DTERQEQRARVLARLQAVLDHVLQTAVTEVRKIVENSFDDLLSELAAKEKENRSLQLRLQLSTEGAAAGPEDSLPTAGSPSSPSTPSAAAHCQKAETQQEPLGCADRAESEGTQMSEQQTVLSDAQDWVPVLDRVFGQRWCSELWWQVRELAPSDCQGGGADPEPTTKQSVLFRAGATPVCFELQSRIEPWIQEFPSFTSLQGHLKTEGLIVCSAMAEQDPPPGSSMLHRLLTETEMEVLQTDRDPQLDCNENLSAEGRPLPAGEGEQADSQGAPQRPQAGPRGHQCSRCGKKFSRLPLLKSHQLTHAGDGPFHCGACGKHFLQSARLQSHQQLHTGKKH</sequence>
<dbReference type="eggNOG" id="KOG1721">
    <property type="taxonomic scope" value="Eukaryota"/>
</dbReference>
<dbReference type="Ensembl" id="ENSLOCT00000003537.1">
    <property type="protein sequence ID" value="ENSLOCP00000003530.1"/>
    <property type="gene ID" value="ENSLOCG00000002996.1"/>
</dbReference>
<dbReference type="OMA" id="HSHVRTQ"/>
<evidence type="ECO:0000256" key="2">
    <source>
        <dbReference type="ARBA" id="ARBA00022737"/>
    </source>
</evidence>
<feature type="region of interest" description="Disordered" evidence="7">
    <location>
        <begin position="63"/>
        <end position="121"/>
    </location>
</feature>
<evidence type="ECO:0000256" key="7">
    <source>
        <dbReference type="SAM" id="MobiDB-lite"/>
    </source>
</evidence>
<reference evidence="10" key="1">
    <citation type="submission" date="2011-12" db="EMBL/GenBank/DDBJ databases">
        <title>The Draft Genome of Lepisosteus oculatus.</title>
        <authorList>
            <consortium name="The Broad Institute Genome Assembly &amp; Analysis Group"/>
            <consortium name="Computational R&amp;D Group"/>
            <consortium name="and Sequencing Platform"/>
            <person name="Di Palma F."/>
            <person name="Alfoldi J."/>
            <person name="Johnson J."/>
            <person name="Berlin A."/>
            <person name="Gnerre S."/>
            <person name="Jaffe D."/>
            <person name="MacCallum I."/>
            <person name="Young S."/>
            <person name="Walker B.J."/>
            <person name="Lander E.S."/>
            <person name="Lindblad-Toh K."/>
        </authorList>
    </citation>
    <scope>NUCLEOTIDE SEQUENCE [LARGE SCALE GENOMIC DNA]</scope>
</reference>
<dbReference type="FunFam" id="3.30.160.60:FF:000446">
    <property type="entry name" value="Zinc finger protein"/>
    <property type="match status" value="1"/>
</dbReference>
<organism evidence="9 10">
    <name type="scientific">Lepisosteus oculatus</name>
    <name type="common">Spotted gar</name>
    <dbReference type="NCBI Taxonomy" id="7918"/>
    <lineage>
        <taxon>Eukaryota</taxon>
        <taxon>Metazoa</taxon>
        <taxon>Chordata</taxon>
        <taxon>Craniata</taxon>
        <taxon>Vertebrata</taxon>
        <taxon>Euteleostomi</taxon>
        <taxon>Actinopterygii</taxon>
        <taxon>Neopterygii</taxon>
        <taxon>Holostei</taxon>
        <taxon>Semionotiformes</taxon>
        <taxon>Lepisosteidae</taxon>
        <taxon>Lepisosteus</taxon>
    </lineage>
</organism>
<dbReference type="GeneTree" id="ENSGT01030000235009"/>
<reference evidence="9" key="2">
    <citation type="submission" date="2025-08" db="UniProtKB">
        <authorList>
            <consortium name="Ensembl"/>
        </authorList>
    </citation>
    <scope>IDENTIFICATION</scope>
</reference>
<proteinExistence type="predicted"/>
<reference evidence="9" key="3">
    <citation type="submission" date="2025-09" db="UniProtKB">
        <authorList>
            <consortium name="Ensembl"/>
        </authorList>
    </citation>
    <scope>IDENTIFICATION</scope>
</reference>
<feature type="compositionally biased region" description="Low complexity" evidence="7">
    <location>
        <begin position="73"/>
        <end position="90"/>
    </location>
</feature>
<evidence type="ECO:0000313" key="9">
    <source>
        <dbReference type="Ensembl" id="ENSLOCP00000003530.1"/>
    </source>
</evidence>
<dbReference type="GO" id="GO:0008270">
    <property type="term" value="F:zinc ion binding"/>
    <property type="evidence" value="ECO:0007669"/>
    <property type="project" value="UniProtKB-KW"/>
</dbReference>
<dbReference type="SUPFAM" id="SSF57667">
    <property type="entry name" value="beta-beta-alpha zinc fingers"/>
    <property type="match status" value="1"/>
</dbReference>
<dbReference type="FunFam" id="3.30.160.60:FF:002343">
    <property type="entry name" value="Zinc finger protein 33A"/>
    <property type="match status" value="1"/>
</dbReference>
<dbReference type="InterPro" id="IPR013087">
    <property type="entry name" value="Znf_C2H2_type"/>
</dbReference>
<dbReference type="Bgee" id="ENSLOCG00000002996">
    <property type="expression patterns" value="Expressed in camera-type eye and 13 other cell types or tissues"/>
</dbReference>
<evidence type="ECO:0000256" key="4">
    <source>
        <dbReference type="ARBA" id="ARBA00022833"/>
    </source>
</evidence>
<keyword evidence="10" id="KW-1185">Reference proteome</keyword>
<dbReference type="Gene3D" id="3.30.160.60">
    <property type="entry name" value="Classic Zinc Finger"/>
    <property type="match status" value="2"/>
</dbReference>
<keyword evidence="6" id="KW-0175">Coiled coil</keyword>
<dbReference type="PANTHER" id="PTHR23235:SF120">
    <property type="entry name" value="KRUPPEL-LIKE FACTOR 15"/>
    <property type="match status" value="1"/>
</dbReference>
<feature type="region of interest" description="Disordered" evidence="7">
    <location>
        <begin position="244"/>
        <end position="288"/>
    </location>
</feature>
<dbReference type="PROSITE" id="PS50157">
    <property type="entry name" value="ZINC_FINGER_C2H2_2"/>
    <property type="match status" value="2"/>
</dbReference>
<feature type="compositionally biased region" description="Polar residues" evidence="7">
    <location>
        <begin position="111"/>
        <end position="121"/>
    </location>
</feature>
<feature type="coiled-coil region" evidence="6">
    <location>
        <begin position="31"/>
        <end position="58"/>
    </location>
</feature>
<dbReference type="SMART" id="SM00355">
    <property type="entry name" value="ZnF_C2H2"/>
    <property type="match status" value="2"/>
</dbReference>
<keyword evidence="2" id="KW-0677">Repeat</keyword>
<evidence type="ECO:0000256" key="6">
    <source>
        <dbReference type="SAM" id="Coils"/>
    </source>
</evidence>
<dbReference type="AlphaFoldDB" id="W5M572"/>
<dbReference type="HOGENOM" id="CLU_817707_0_0_1"/>
<keyword evidence="4" id="KW-0862">Zinc</keyword>
<feature type="domain" description="C2H2-type" evidence="8">
    <location>
        <begin position="285"/>
        <end position="312"/>
    </location>
</feature>
<dbReference type="EMBL" id="AHAT01036020">
    <property type="status" value="NOT_ANNOTATED_CDS"/>
    <property type="molecule type" value="Genomic_DNA"/>
</dbReference>
<dbReference type="InterPro" id="IPR036236">
    <property type="entry name" value="Znf_C2H2_sf"/>
</dbReference>
<dbReference type="STRING" id="7918.ENSLOCP00000003530"/>